<dbReference type="STRING" id="429728.SAMN05216456_0963"/>
<sequence>MTAQAPDTATRNAEFKQRFAAVLADIQQTGGQDGESMALIGSLAAELSANLQQPNWSSAKSVMSRQTYNDLLKIFEQRGNEHHSAGRDRHAYAIQALAMSLVASTMRADPQLAQGEKMLDAVIDRSVAVFQTQALKSRH</sequence>
<organism evidence="1 2">
    <name type="scientific">Devosia crocina</name>
    <dbReference type="NCBI Taxonomy" id="429728"/>
    <lineage>
        <taxon>Bacteria</taxon>
        <taxon>Pseudomonadati</taxon>
        <taxon>Pseudomonadota</taxon>
        <taxon>Alphaproteobacteria</taxon>
        <taxon>Hyphomicrobiales</taxon>
        <taxon>Devosiaceae</taxon>
        <taxon>Devosia</taxon>
    </lineage>
</organism>
<reference evidence="1 2" key="1">
    <citation type="submission" date="2016-10" db="EMBL/GenBank/DDBJ databases">
        <authorList>
            <person name="de Groot N.N."/>
        </authorList>
    </citation>
    <scope>NUCLEOTIDE SEQUENCE [LARGE SCALE GENOMIC DNA]</scope>
    <source>
        <strain evidence="1 2">IPL20</strain>
    </source>
</reference>
<dbReference type="RefSeq" id="WP_092421577.1">
    <property type="nucleotide sequence ID" value="NZ_FPCK01000001.1"/>
</dbReference>
<name>A0A1I7N6G8_9HYPH</name>
<evidence type="ECO:0000313" key="2">
    <source>
        <dbReference type="Proteomes" id="UP000199074"/>
    </source>
</evidence>
<dbReference type="Proteomes" id="UP000199074">
    <property type="component" value="Unassembled WGS sequence"/>
</dbReference>
<dbReference type="OrthoDB" id="7948973at2"/>
<dbReference type="AlphaFoldDB" id="A0A1I7N6G8"/>
<keyword evidence="2" id="KW-1185">Reference proteome</keyword>
<protein>
    <submittedName>
        <fullName evidence="1">Uncharacterized protein</fullName>
    </submittedName>
</protein>
<evidence type="ECO:0000313" key="1">
    <source>
        <dbReference type="EMBL" id="SFV30264.1"/>
    </source>
</evidence>
<dbReference type="EMBL" id="FPCK01000001">
    <property type="protein sequence ID" value="SFV30264.1"/>
    <property type="molecule type" value="Genomic_DNA"/>
</dbReference>
<proteinExistence type="predicted"/>
<gene>
    <name evidence="1" type="ORF">SAMN05216456_0963</name>
</gene>
<accession>A0A1I7N6G8</accession>